<evidence type="ECO:0000313" key="2">
    <source>
        <dbReference type="EMBL" id="ANE47680.1"/>
    </source>
</evidence>
<keyword evidence="1" id="KW-0472">Membrane</keyword>
<sequence>MMTILMMTWKEMMRKRVLSLTFILTVVFLIGFWYVAKIIGNDGNMGVPDPTQNLIRDFSNGSIILSLGFFFATFVIAFLSIFSSFSVVSGEAEQGVMQALLPRPLPRWKWFMGRWLGYTLLGVLYSALLFIALLFITDLYAGIPRELGVWMKSFLLFAWIVPLLVSVSMLGSCYFPAFGNGVFMIMMYGAGWLGGMLEKVTATGMFKEDSRASLDMVSGLTSLAMPVDTLQRRMLAELFSFKDMQSYLDIDRMGPFSLQAIPSNTFLVYAALYTVAALLLGMFTFQRKDL</sequence>
<keyword evidence="1" id="KW-0812">Transmembrane</keyword>
<dbReference type="Pfam" id="PF12679">
    <property type="entry name" value="ABC2_membrane_2"/>
    <property type="match status" value="1"/>
</dbReference>
<evidence type="ECO:0000256" key="1">
    <source>
        <dbReference type="SAM" id="Phobius"/>
    </source>
</evidence>
<feature type="transmembrane region" description="Helical" evidence="1">
    <location>
        <begin position="177"/>
        <end position="197"/>
    </location>
</feature>
<dbReference type="KEGG" id="pswu:SY83_16885"/>
<dbReference type="OrthoDB" id="5146022at2"/>
<feature type="transmembrane region" description="Helical" evidence="1">
    <location>
        <begin position="115"/>
        <end position="137"/>
    </location>
</feature>
<evidence type="ECO:0008006" key="4">
    <source>
        <dbReference type="Google" id="ProtNLM"/>
    </source>
</evidence>
<reference evidence="2 3" key="1">
    <citation type="submission" date="2015-01" db="EMBL/GenBank/DDBJ databases">
        <title>Paenibacillus swuensis/DY6/whole genome sequencing.</title>
        <authorList>
            <person name="Kim M.K."/>
            <person name="Srinivasan S."/>
            <person name="Lee J.-J."/>
        </authorList>
    </citation>
    <scope>NUCLEOTIDE SEQUENCE [LARGE SCALE GENOMIC DNA]</scope>
    <source>
        <strain evidence="2 3">DY6</strain>
    </source>
</reference>
<keyword evidence="3" id="KW-1185">Reference proteome</keyword>
<dbReference type="PANTHER" id="PTHR43471">
    <property type="entry name" value="ABC TRANSPORTER PERMEASE"/>
    <property type="match status" value="1"/>
</dbReference>
<feature type="transmembrane region" description="Helical" evidence="1">
    <location>
        <begin position="149"/>
        <end position="170"/>
    </location>
</feature>
<dbReference type="GO" id="GO:0005886">
    <property type="term" value="C:plasma membrane"/>
    <property type="evidence" value="ECO:0007669"/>
    <property type="project" value="UniProtKB-SubCell"/>
</dbReference>
<dbReference type="RefSeq" id="WP_068608618.1">
    <property type="nucleotide sequence ID" value="NZ_CP011388.1"/>
</dbReference>
<evidence type="ECO:0000313" key="3">
    <source>
        <dbReference type="Proteomes" id="UP000076927"/>
    </source>
</evidence>
<dbReference type="PATRIC" id="fig|1178515.4.peg.3394"/>
<dbReference type="AlphaFoldDB" id="A0A172TKX2"/>
<dbReference type="STRING" id="1178515.SY83_16885"/>
<name>A0A172TKX2_9BACL</name>
<organism evidence="2 3">
    <name type="scientific">Paenibacillus swuensis</name>
    <dbReference type="NCBI Taxonomy" id="1178515"/>
    <lineage>
        <taxon>Bacteria</taxon>
        <taxon>Bacillati</taxon>
        <taxon>Bacillota</taxon>
        <taxon>Bacilli</taxon>
        <taxon>Bacillales</taxon>
        <taxon>Paenibacillaceae</taxon>
        <taxon>Paenibacillus</taxon>
    </lineage>
</organism>
<protein>
    <recommendedName>
        <fullName evidence="4">ABC transporter permease</fullName>
    </recommendedName>
</protein>
<dbReference type="EMBL" id="CP011388">
    <property type="protein sequence ID" value="ANE47680.1"/>
    <property type="molecule type" value="Genomic_DNA"/>
</dbReference>
<dbReference type="Proteomes" id="UP000076927">
    <property type="component" value="Chromosome"/>
</dbReference>
<dbReference type="GO" id="GO:0140359">
    <property type="term" value="F:ABC-type transporter activity"/>
    <property type="evidence" value="ECO:0007669"/>
    <property type="project" value="InterPro"/>
</dbReference>
<accession>A0A172TKX2</accession>
<gene>
    <name evidence="2" type="ORF">SY83_16885</name>
</gene>
<feature type="transmembrane region" description="Helical" evidence="1">
    <location>
        <begin position="61"/>
        <end position="82"/>
    </location>
</feature>
<keyword evidence="1" id="KW-1133">Transmembrane helix</keyword>
<proteinExistence type="predicted"/>
<feature type="transmembrane region" description="Helical" evidence="1">
    <location>
        <begin position="266"/>
        <end position="285"/>
    </location>
</feature>